<dbReference type="PANTHER" id="PTHR30349">
    <property type="entry name" value="PHAGE INTEGRASE-RELATED"/>
    <property type="match status" value="1"/>
</dbReference>
<dbReference type="EMBL" id="JACOOJ010000005">
    <property type="protein sequence ID" value="MBC5632070.1"/>
    <property type="molecule type" value="Genomic_DNA"/>
</dbReference>
<organism evidence="7 8">
    <name type="scientific">Parabacteroides hominis</name>
    <dbReference type="NCBI Taxonomy" id="2763057"/>
    <lineage>
        <taxon>Bacteria</taxon>
        <taxon>Pseudomonadati</taxon>
        <taxon>Bacteroidota</taxon>
        <taxon>Bacteroidia</taxon>
        <taxon>Bacteroidales</taxon>
        <taxon>Tannerellaceae</taxon>
        <taxon>Parabacteroides</taxon>
    </lineage>
</organism>
<dbReference type="Proteomes" id="UP000651475">
    <property type="component" value="Unassembled WGS sequence"/>
</dbReference>
<evidence type="ECO:0000313" key="8">
    <source>
        <dbReference type="Proteomes" id="UP000651475"/>
    </source>
</evidence>
<keyword evidence="3 5" id="KW-0238">DNA-binding</keyword>
<dbReference type="Gene3D" id="1.10.443.10">
    <property type="entry name" value="Intergrase catalytic core"/>
    <property type="match status" value="1"/>
</dbReference>
<keyword evidence="4" id="KW-0233">DNA recombination</keyword>
<dbReference type="InterPro" id="IPR011010">
    <property type="entry name" value="DNA_brk_join_enz"/>
</dbReference>
<evidence type="ECO:0000256" key="5">
    <source>
        <dbReference type="PROSITE-ProRule" id="PRU01248"/>
    </source>
</evidence>
<evidence type="ECO:0000256" key="1">
    <source>
        <dbReference type="ARBA" id="ARBA00008857"/>
    </source>
</evidence>
<evidence type="ECO:0000256" key="2">
    <source>
        <dbReference type="ARBA" id="ARBA00022908"/>
    </source>
</evidence>
<evidence type="ECO:0000256" key="4">
    <source>
        <dbReference type="ARBA" id="ARBA00023172"/>
    </source>
</evidence>
<dbReference type="InterPro" id="IPR013762">
    <property type="entry name" value="Integrase-like_cat_sf"/>
</dbReference>
<dbReference type="InterPro" id="IPR050090">
    <property type="entry name" value="Tyrosine_recombinase_XerCD"/>
</dbReference>
<comment type="caution">
    <text evidence="7">The sequence shown here is derived from an EMBL/GenBank/DDBJ whole genome shotgun (WGS) entry which is preliminary data.</text>
</comment>
<keyword evidence="2" id="KW-0229">DNA integration</keyword>
<dbReference type="PROSITE" id="PS51900">
    <property type="entry name" value="CB"/>
    <property type="match status" value="1"/>
</dbReference>
<dbReference type="InterPro" id="IPR010998">
    <property type="entry name" value="Integrase_recombinase_N"/>
</dbReference>
<dbReference type="SUPFAM" id="SSF56349">
    <property type="entry name" value="DNA breaking-rejoining enzymes"/>
    <property type="match status" value="1"/>
</dbReference>
<gene>
    <name evidence="7" type="ORF">H8S65_04690</name>
</gene>
<dbReference type="RefSeq" id="WP_186928855.1">
    <property type="nucleotide sequence ID" value="NZ_JACOOJ010000005.1"/>
</dbReference>
<proteinExistence type="inferred from homology"/>
<dbReference type="InterPro" id="IPR002104">
    <property type="entry name" value="Integrase_catalytic"/>
</dbReference>
<comment type="similarity">
    <text evidence="1">Belongs to the 'phage' integrase family.</text>
</comment>
<evidence type="ECO:0000259" key="6">
    <source>
        <dbReference type="PROSITE" id="PS51900"/>
    </source>
</evidence>
<dbReference type="Pfam" id="PF00589">
    <property type="entry name" value="Phage_integrase"/>
    <property type="match status" value="1"/>
</dbReference>
<dbReference type="Pfam" id="PF13102">
    <property type="entry name" value="Phage_int_SAM_5"/>
    <property type="match status" value="1"/>
</dbReference>
<accession>A0ABR7DKX1</accession>
<feature type="domain" description="Core-binding (CB)" evidence="6">
    <location>
        <begin position="112"/>
        <end position="190"/>
    </location>
</feature>
<dbReference type="PANTHER" id="PTHR30349:SF64">
    <property type="entry name" value="PROPHAGE INTEGRASE INTD-RELATED"/>
    <property type="match status" value="1"/>
</dbReference>
<keyword evidence="8" id="KW-1185">Reference proteome</keyword>
<sequence length="410" mass="48466">MANEKIILDKRSKKKDGTYPIKIYLRHNREILIATGYSCEESEFANGLLSKRHDNYKVKNAKLKSMLSMVEMEMISMSASGKLEDMTDKELKSHLQDKLFGKVSDSLKEKKKRFADFLNEFLETKTNAGTIRTYITTRYNIEAYDPNCTFDTMDKNWLMSFDKWMASRGLSVNYRAFNFRNIRSVFNYAIDNDYTTLYPFRKFKIKQEETYKRSMNIDQLRKLMNYECEEHQKKYRDLFMLMFYLIGINAGDLLTLKHENLYNGRIEYHRMKTNKYYSIKVEPEAMEIIERYKGEEYLLSFMDGNKTYKDILKQMNNQLKLIGKVERKGLGGKKTREPEFPEISSYWSRHTWATIAADLDIPVETISMALGHKAGYKITNVYIKFNHKKIDEANRKVIDHLLGIKGEKDM</sequence>
<dbReference type="InterPro" id="IPR025269">
    <property type="entry name" value="SAM-like_dom"/>
</dbReference>
<name>A0ABR7DKX1_9BACT</name>
<evidence type="ECO:0000313" key="7">
    <source>
        <dbReference type="EMBL" id="MBC5632070.1"/>
    </source>
</evidence>
<dbReference type="InterPro" id="IPR044068">
    <property type="entry name" value="CB"/>
</dbReference>
<dbReference type="Gene3D" id="1.10.150.130">
    <property type="match status" value="1"/>
</dbReference>
<evidence type="ECO:0000256" key="3">
    <source>
        <dbReference type="ARBA" id="ARBA00023125"/>
    </source>
</evidence>
<protein>
    <submittedName>
        <fullName evidence="7">Site-specific integrase</fullName>
    </submittedName>
</protein>
<reference evidence="7 8" key="1">
    <citation type="submission" date="2020-08" db="EMBL/GenBank/DDBJ databases">
        <title>Genome public.</title>
        <authorList>
            <person name="Liu C."/>
            <person name="Sun Q."/>
        </authorList>
    </citation>
    <scope>NUCLEOTIDE SEQUENCE [LARGE SCALE GENOMIC DNA]</scope>
    <source>
        <strain evidence="7 8">NSJ-79</strain>
    </source>
</reference>